<gene>
    <name evidence="2" type="ORF">SAMN05421553_3945</name>
</gene>
<keyword evidence="3" id="KW-1185">Reference proteome</keyword>
<dbReference type="Proteomes" id="UP000242849">
    <property type="component" value="Unassembled WGS sequence"/>
</dbReference>
<proteinExistence type="predicted"/>
<evidence type="ECO:0000313" key="2">
    <source>
        <dbReference type="EMBL" id="SEE06039.1"/>
    </source>
</evidence>
<feature type="chain" id="PRO_5017353072" description="START domain-containing protein" evidence="1">
    <location>
        <begin position="23"/>
        <end position="200"/>
    </location>
</feature>
<dbReference type="STRING" id="53406.SAMN05421553_3945"/>
<dbReference type="RefSeq" id="WP_090387803.1">
    <property type="nucleotide sequence ID" value="NZ_FNSC01000001.1"/>
</dbReference>
<dbReference type="InterPro" id="IPR023393">
    <property type="entry name" value="START-like_dom_sf"/>
</dbReference>
<dbReference type="InterPro" id="IPR051213">
    <property type="entry name" value="START_lipid_transfer"/>
</dbReference>
<organism evidence="2 3">
    <name type="scientific">Pseudomonas anguilliseptica</name>
    <dbReference type="NCBI Taxonomy" id="53406"/>
    <lineage>
        <taxon>Bacteria</taxon>
        <taxon>Pseudomonadati</taxon>
        <taxon>Pseudomonadota</taxon>
        <taxon>Gammaproteobacteria</taxon>
        <taxon>Pseudomonadales</taxon>
        <taxon>Pseudomonadaceae</taxon>
        <taxon>Pseudomonas</taxon>
    </lineage>
</organism>
<evidence type="ECO:0008006" key="4">
    <source>
        <dbReference type="Google" id="ProtNLM"/>
    </source>
</evidence>
<reference evidence="3" key="1">
    <citation type="submission" date="2016-10" db="EMBL/GenBank/DDBJ databases">
        <authorList>
            <person name="Varghese N."/>
            <person name="Submissions S."/>
        </authorList>
    </citation>
    <scope>NUCLEOTIDE SEQUENCE [LARGE SCALE GENOMIC DNA]</scope>
    <source>
        <strain evidence="3">DSM 12111</strain>
    </source>
</reference>
<dbReference type="AlphaFoldDB" id="A0A1H5FRJ4"/>
<dbReference type="CDD" id="cd08876">
    <property type="entry name" value="START_1"/>
    <property type="match status" value="1"/>
</dbReference>
<keyword evidence="1" id="KW-0732">Signal</keyword>
<dbReference type="PANTHER" id="PTHR19308">
    <property type="entry name" value="PHOSPHATIDYLCHOLINE TRANSFER PROTEIN"/>
    <property type="match status" value="1"/>
</dbReference>
<dbReference type="PIRSF" id="PIRSF039033">
    <property type="entry name" value="START_dom"/>
    <property type="match status" value="1"/>
</dbReference>
<sequence>MVRFTGLLLGIVALLSVSGAQATQWRLVKDEAGIQVYLQQIPGSSFQAFRGVTRIRVDMPRLLALQDDVSAACAWIHACSEQRLLKHEGDQSWAYSRFHTPWPVQPRDSILQVTTTRDTDGRVTRTLHGVADYLPLQQGFVRVSKVEGFWSLTPREGEIEVIYQVHSEPGGSVQAWLANSFVVDAPFNTLQGLRQLAEQP</sequence>
<feature type="signal peptide" evidence="1">
    <location>
        <begin position="1"/>
        <end position="22"/>
    </location>
</feature>
<dbReference type="PANTHER" id="PTHR19308:SF14">
    <property type="entry name" value="START DOMAIN-CONTAINING PROTEIN"/>
    <property type="match status" value="1"/>
</dbReference>
<evidence type="ECO:0000313" key="3">
    <source>
        <dbReference type="Proteomes" id="UP000242849"/>
    </source>
</evidence>
<evidence type="ECO:0000256" key="1">
    <source>
        <dbReference type="SAM" id="SignalP"/>
    </source>
</evidence>
<dbReference type="Gene3D" id="3.30.530.20">
    <property type="match status" value="1"/>
</dbReference>
<name>A0A1H5FRJ4_PSEAG</name>
<dbReference type="EMBL" id="FNSC01000001">
    <property type="protein sequence ID" value="SEE06039.1"/>
    <property type="molecule type" value="Genomic_DNA"/>
</dbReference>
<accession>A0A1H5FRJ4</accession>
<dbReference type="OrthoDB" id="5734556at2"/>
<dbReference type="SUPFAM" id="SSF55961">
    <property type="entry name" value="Bet v1-like"/>
    <property type="match status" value="1"/>
</dbReference>
<protein>
    <recommendedName>
        <fullName evidence="4">START domain-containing protein</fullName>
    </recommendedName>
</protein>
<dbReference type="InterPro" id="IPR028347">
    <property type="entry name" value="START_dom_prot"/>
</dbReference>